<proteinExistence type="inferred from homology"/>
<dbReference type="SUPFAM" id="SSF56815">
    <property type="entry name" value="Sec1/munc18-like (SM) proteins"/>
    <property type="match status" value="2"/>
</dbReference>
<name>A0A699YLI2_HAELA</name>
<dbReference type="InterPro" id="IPR043127">
    <property type="entry name" value="Sec-1-like_dom3a"/>
</dbReference>
<feature type="non-terminal residue" evidence="2">
    <location>
        <position position="1"/>
    </location>
</feature>
<comment type="similarity">
    <text evidence="1">Belongs to the STXBP/unc-18/SEC1 family.</text>
</comment>
<organism evidence="2 3">
    <name type="scientific">Haematococcus lacustris</name>
    <name type="common">Green alga</name>
    <name type="synonym">Haematococcus pluvialis</name>
    <dbReference type="NCBI Taxonomy" id="44745"/>
    <lineage>
        <taxon>Eukaryota</taxon>
        <taxon>Viridiplantae</taxon>
        <taxon>Chlorophyta</taxon>
        <taxon>core chlorophytes</taxon>
        <taxon>Chlorophyceae</taxon>
        <taxon>CS clade</taxon>
        <taxon>Chlamydomonadales</taxon>
        <taxon>Haematococcaceae</taxon>
        <taxon>Haematococcus</taxon>
    </lineage>
</organism>
<dbReference type="Proteomes" id="UP000485058">
    <property type="component" value="Unassembled WGS sequence"/>
</dbReference>
<evidence type="ECO:0000256" key="1">
    <source>
        <dbReference type="ARBA" id="ARBA00009884"/>
    </source>
</evidence>
<evidence type="ECO:0000313" key="2">
    <source>
        <dbReference type="EMBL" id="GFH10185.1"/>
    </source>
</evidence>
<dbReference type="InterPro" id="IPR036045">
    <property type="entry name" value="Sec1-like_sf"/>
</dbReference>
<feature type="non-terminal residue" evidence="2">
    <location>
        <position position="352"/>
    </location>
</feature>
<dbReference type="AlphaFoldDB" id="A0A699YLI2"/>
<reference evidence="2 3" key="1">
    <citation type="submission" date="2020-02" db="EMBL/GenBank/DDBJ databases">
        <title>Draft genome sequence of Haematococcus lacustris strain NIES-144.</title>
        <authorList>
            <person name="Morimoto D."/>
            <person name="Nakagawa S."/>
            <person name="Yoshida T."/>
            <person name="Sawayama S."/>
        </authorList>
    </citation>
    <scope>NUCLEOTIDE SEQUENCE [LARGE SCALE GENOMIC DNA]</scope>
    <source>
        <strain evidence="2 3">NIES-144</strain>
    </source>
</reference>
<dbReference type="InterPro" id="IPR043154">
    <property type="entry name" value="Sec-1-like_dom1"/>
</dbReference>
<sequence length="352" mass="38812">MVFNIRQKQSEAVQKLLNLNTALNPNKDPGEQYKVLVLDRFSRDIIAPLFRLNDLRRHGVTLHLSLEADRQAIPDVPAIYLVQPLPQHVDRIVSDAAAGLYETMHLNFTTSLPSRLLEQMAVGAVRAGASQRVAKVYDQYLSFVALEPTLFTLGLPNAYVELNDPAAKDSQIEAAVQSVVDGLFSVCVTLGVVPLIRCPCGGAAEHVAGQLDQKLRDALKARNNLFAEGMLGLSASLSRPLLCLFDRNYDLAAALQQPWTYKPMVHDVLAMHLNRIQLAPRNNLFAEGMLGLSASLSRPLLCLFDRNYDLAAALQQPWTYKPMVHDVLAMHLNRIQLAPELSTTGPTASSQC</sequence>
<gene>
    <name evidence="2" type="ORF">HaLaN_05454</name>
</gene>
<dbReference type="InterPro" id="IPR027482">
    <property type="entry name" value="Sec1-like_dom2"/>
</dbReference>
<dbReference type="PANTHER" id="PTHR11679">
    <property type="entry name" value="VESICLE PROTEIN SORTING-ASSOCIATED"/>
    <property type="match status" value="1"/>
</dbReference>
<dbReference type="InterPro" id="IPR001619">
    <property type="entry name" value="Sec1-like"/>
</dbReference>
<evidence type="ECO:0000313" key="3">
    <source>
        <dbReference type="Proteomes" id="UP000485058"/>
    </source>
</evidence>
<protein>
    <submittedName>
        <fullName evidence="2">SEC1 family transport protein SLY1</fullName>
    </submittedName>
</protein>
<dbReference type="Gene3D" id="3.40.50.2060">
    <property type="match status" value="1"/>
</dbReference>
<dbReference type="EMBL" id="BLLF01000293">
    <property type="protein sequence ID" value="GFH10185.1"/>
    <property type="molecule type" value="Genomic_DNA"/>
</dbReference>
<dbReference type="Pfam" id="PF00995">
    <property type="entry name" value="Sec1"/>
    <property type="match status" value="2"/>
</dbReference>
<comment type="caution">
    <text evidence="2">The sequence shown here is derived from an EMBL/GenBank/DDBJ whole genome shotgun (WGS) entry which is preliminary data.</text>
</comment>
<dbReference type="Gene3D" id="3.90.830.10">
    <property type="entry name" value="Syntaxin Binding Protein 1, Chain A, domain 2"/>
    <property type="match status" value="1"/>
</dbReference>
<keyword evidence="3" id="KW-1185">Reference proteome</keyword>
<accession>A0A699YLI2</accession>
<dbReference type="GO" id="GO:0016192">
    <property type="term" value="P:vesicle-mediated transport"/>
    <property type="evidence" value="ECO:0007669"/>
    <property type="project" value="InterPro"/>
</dbReference>
<dbReference type="Gene3D" id="3.40.50.1910">
    <property type="match status" value="1"/>
</dbReference>